<dbReference type="InterPro" id="IPR050238">
    <property type="entry name" value="DNA_Rep/Repair_Clamp_Loader"/>
</dbReference>
<dbReference type="RefSeq" id="WP_133389649.1">
    <property type="nucleotide sequence ID" value="NZ_SMUW01000023.1"/>
</dbReference>
<accession>A0A4R5VCK5</accession>
<comment type="caution">
    <text evidence="1">The sequence shown here is derived from an EMBL/GenBank/DDBJ whole genome shotgun (WGS) entry which is preliminary data.</text>
</comment>
<evidence type="ECO:0000313" key="2">
    <source>
        <dbReference type="Proteomes" id="UP000295438"/>
    </source>
</evidence>
<dbReference type="Proteomes" id="UP000295438">
    <property type="component" value="Unassembled WGS sequence"/>
</dbReference>
<protein>
    <submittedName>
        <fullName evidence="1">DNA polymerase III subunit delta</fullName>
    </submittedName>
</protein>
<dbReference type="AlphaFoldDB" id="A0A4R5VCK5"/>
<dbReference type="EMBL" id="SMUW01000023">
    <property type="protein sequence ID" value="TDK49939.1"/>
    <property type="molecule type" value="Genomic_DNA"/>
</dbReference>
<dbReference type="InterPro" id="IPR027417">
    <property type="entry name" value="P-loop_NTPase"/>
</dbReference>
<proteinExistence type="predicted"/>
<evidence type="ECO:0000313" key="1">
    <source>
        <dbReference type="EMBL" id="TDK49939.1"/>
    </source>
</evidence>
<organism evidence="1 2">
    <name type="scientific">Algoriphagus formosus</name>
    <dbReference type="NCBI Taxonomy" id="2007308"/>
    <lineage>
        <taxon>Bacteria</taxon>
        <taxon>Pseudomonadati</taxon>
        <taxon>Bacteroidota</taxon>
        <taxon>Cytophagia</taxon>
        <taxon>Cytophagales</taxon>
        <taxon>Cyclobacteriaceae</taxon>
        <taxon>Algoriphagus</taxon>
    </lineage>
</organism>
<sequence length="382" mass="43347">MQFAQIPGLEDTKTRLVQAVKNNHLAHALLFHGPEGSASLTMPLALATYLYCENPTETDSCGTCSNCQRMARLVLPDFNFVFPRVALTKEEQKRADQINAQLLANFREFASKTPYANIHDFIQLNKFEKKKLNISVAAAREVIQSLSLSSFEGSYKIMMIWAVEHLNTEASNALLKILEEPQPGTFFMLVTSQPDQLLTTILSRTQKINIRSFTDQEIQDYLIASQGCSEEVARQVAMIADGNIRTAVRMVDQVEDKQVIWIRDWFRLCMTRKFAALFQRADEFSKSNLDYQMSLLQTGLNVVREILLQNANAEKLLRTQGEDRDFIQKISASVIDADSAALLYEKFNTAIYHLNRNGNAKLIFTDLSLQVLLLMYRNVKAA</sequence>
<dbReference type="Gene3D" id="3.40.50.300">
    <property type="entry name" value="P-loop containing nucleotide triphosphate hydrolases"/>
    <property type="match status" value="1"/>
</dbReference>
<dbReference type="PANTHER" id="PTHR11669">
    <property type="entry name" value="REPLICATION FACTOR C / DNA POLYMERASE III GAMMA-TAU SUBUNIT"/>
    <property type="match status" value="1"/>
</dbReference>
<name>A0A4R5VCK5_9BACT</name>
<dbReference type="SUPFAM" id="SSF52540">
    <property type="entry name" value="P-loop containing nucleoside triphosphate hydrolases"/>
    <property type="match status" value="1"/>
</dbReference>
<gene>
    <name evidence="1" type="ORF">E1898_02135</name>
</gene>
<keyword evidence="2" id="KW-1185">Reference proteome</keyword>
<dbReference type="Pfam" id="PF13177">
    <property type="entry name" value="DNA_pol3_delta2"/>
    <property type="match status" value="1"/>
</dbReference>
<dbReference type="PANTHER" id="PTHR11669:SF8">
    <property type="entry name" value="DNA POLYMERASE III SUBUNIT DELTA"/>
    <property type="match status" value="1"/>
</dbReference>
<reference evidence="1 2" key="1">
    <citation type="submission" date="2019-03" db="EMBL/GenBank/DDBJ databases">
        <title>Algoriphagus aquimaris sp. nov., isolated form marine sediment in Pohang, Korea.</title>
        <authorList>
            <person name="Kim J."/>
            <person name="Yoon S.-H."/>
            <person name="Lee S.-S."/>
        </authorList>
    </citation>
    <scope>NUCLEOTIDE SEQUENCE [LARGE SCALE GENOMIC DNA]</scope>
    <source>
        <strain evidence="1 2">F21</strain>
    </source>
</reference>
<dbReference type="GO" id="GO:0006261">
    <property type="term" value="P:DNA-templated DNA replication"/>
    <property type="evidence" value="ECO:0007669"/>
    <property type="project" value="TreeGrafter"/>
</dbReference>